<dbReference type="EMBL" id="JAMWMR010000020">
    <property type="protein sequence ID" value="MCN9243293.1"/>
    <property type="molecule type" value="Genomic_DNA"/>
</dbReference>
<keyword evidence="3" id="KW-1185">Reference proteome</keyword>
<dbReference type="Proteomes" id="UP001523219">
    <property type="component" value="Unassembled WGS sequence"/>
</dbReference>
<accession>A0ABT0ZI89</accession>
<evidence type="ECO:0000313" key="2">
    <source>
        <dbReference type="EMBL" id="MCN9243293.1"/>
    </source>
</evidence>
<organism evidence="2 3">
    <name type="scientific">Streptomyces macrolidinus</name>
    <dbReference type="NCBI Taxonomy" id="2952607"/>
    <lineage>
        <taxon>Bacteria</taxon>
        <taxon>Bacillati</taxon>
        <taxon>Actinomycetota</taxon>
        <taxon>Actinomycetes</taxon>
        <taxon>Kitasatosporales</taxon>
        <taxon>Streptomycetaceae</taxon>
        <taxon>Streptomyces</taxon>
    </lineage>
</organism>
<protein>
    <submittedName>
        <fullName evidence="2">DUF6087 family protein</fullName>
    </submittedName>
</protein>
<evidence type="ECO:0000313" key="3">
    <source>
        <dbReference type="Proteomes" id="UP001523219"/>
    </source>
</evidence>
<feature type="compositionally biased region" description="Basic residues" evidence="1">
    <location>
        <begin position="30"/>
        <end position="46"/>
    </location>
</feature>
<name>A0ABT0ZI89_9ACTN</name>
<evidence type="ECO:0000256" key="1">
    <source>
        <dbReference type="SAM" id="MobiDB-lite"/>
    </source>
</evidence>
<comment type="caution">
    <text evidence="2">The sequence shown here is derived from an EMBL/GenBank/DDBJ whole genome shotgun (WGS) entry which is preliminary data.</text>
</comment>
<proteinExistence type="predicted"/>
<dbReference type="Pfam" id="PF19565">
    <property type="entry name" value="DUF6087"/>
    <property type="match status" value="1"/>
</dbReference>
<gene>
    <name evidence="2" type="ORF">NGF19_21320</name>
</gene>
<dbReference type="InterPro" id="IPR045733">
    <property type="entry name" value="DUF6087"/>
</dbReference>
<reference evidence="2 3" key="1">
    <citation type="submission" date="2022-05" db="EMBL/GenBank/DDBJ databases">
        <title>Streptomyces sp. nov. RY43-2 isolated from soil of a peat swamp forest.</title>
        <authorList>
            <person name="Kanchanasin P."/>
            <person name="Tanasupawat S."/>
            <person name="Phongsopitanun W."/>
        </authorList>
    </citation>
    <scope>NUCLEOTIDE SEQUENCE [LARGE SCALE GENOMIC DNA]</scope>
    <source>
        <strain evidence="2 3">RY43-2</strain>
    </source>
</reference>
<sequence>MGKHSRPGPPNQPSRAISRADPDNPLAPYAKRRRPPLDIHRRHRPLHGGGGHLRPDDPRALEEWSGLSYEPAGMARNLVEAQWWVDEVMISDPRA</sequence>
<feature type="region of interest" description="Disordered" evidence="1">
    <location>
        <begin position="1"/>
        <end position="59"/>
    </location>
</feature>